<keyword evidence="1" id="KW-1133">Transmembrane helix</keyword>
<dbReference type="Proteomes" id="UP000433359">
    <property type="component" value="Unassembled WGS sequence"/>
</dbReference>
<dbReference type="AlphaFoldDB" id="A0A6N7XWM9"/>
<dbReference type="Pfam" id="PF07963">
    <property type="entry name" value="N_methyl"/>
    <property type="match status" value="1"/>
</dbReference>
<dbReference type="EMBL" id="VULP01000002">
    <property type="protein sequence ID" value="MSU81231.1"/>
    <property type="molecule type" value="Genomic_DNA"/>
</dbReference>
<dbReference type="NCBIfam" id="TIGR02532">
    <property type="entry name" value="IV_pilin_GFxxxE"/>
    <property type="match status" value="1"/>
</dbReference>
<keyword evidence="1" id="KW-0472">Membrane</keyword>
<dbReference type="InterPro" id="IPR045584">
    <property type="entry name" value="Pilin-like"/>
</dbReference>
<feature type="transmembrane region" description="Helical" evidence="1">
    <location>
        <begin position="36"/>
        <end position="57"/>
    </location>
</feature>
<dbReference type="RefSeq" id="WP_154580434.1">
    <property type="nucleotide sequence ID" value="NZ_VULP01000002.1"/>
</dbReference>
<dbReference type="PROSITE" id="PS00409">
    <property type="entry name" value="PROKAR_NTER_METHYL"/>
    <property type="match status" value="1"/>
</dbReference>
<evidence type="ECO:0000313" key="3">
    <source>
        <dbReference type="Proteomes" id="UP000433359"/>
    </source>
</evidence>
<dbReference type="Gene3D" id="3.30.700.10">
    <property type="entry name" value="Glycoprotein, Type 4 Pilin"/>
    <property type="match status" value="1"/>
</dbReference>
<gene>
    <name evidence="2" type="ORF">FYJ25_02355</name>
</gene>
<comment type="caution">
    <text evidence="2">The sequence shown here is derived from an EMBL/GenBank/DDBJ whole genome shotgun (WGS) entry which is preliminary data.</text>
</comment>
<accession>A0A6N7XWM9</accession>
<protein>
    <submittedName>
        <fullName evidence="2">Prepilin-type N-terminal cleavage/methylation domain-containing protein</fullName>
    </submittedName>
</protein>
<reference evidence="2 3" key="1">
    <citation type="submission" date="2019-08" db="EMBL/GenBank/DDBJ databases">
        <title>In-depth cultivation of the pig gut microbiome towards novel bacterial diversity and tailored functional studies.</title>
        <authorList>
            <person name="Wylensek D."/>
            <person name="Hitch T.C.A."/>
            <person name="Clavel T."/>
        </authorList>
    </citation>
    <scope>NUCLEOTIDE SEQUENCE [LARGE SCALE GENOMIC DNA]</scope>
    <source>
        <strain evidence="2 3">BSM-383-APC-4H</strain>
    </source>
</reference>
<evidence type="ECO:0000313" key="2">
    <source>
        <dbReference type="EMBL" id="MSU81231.1"/>
    </source>
</evidence>
<organism evidence="2 3">
    <name type="scientific">Anaerobutyricum soehngenii</name>
    <dbReference type="NCBI Taxonomy" id="105843"/>
    <lineage>
        <taxon>Bacteria</taxon>
        <taxon>Bacillati</taxon>
        <taxon>Bacillota</taxon>
        <taxon>Clostridia</taxon>
        <taxon>Lachnospirales</taxon>
        <taxon>Lachnospiraceae</taxon>
        <taxon>Anaerobutyricum</taxon>
    </lineage>
</organism>
<proteinExistence type="predicted"/>
<dbReference type="InterPro" id="IPR012902">
    <property type="entry name" value="N_methyl_site"/>
</dbReference>
<dbReference type="SUPFAM" id="SSF54523">
    <property type="entry name" value="Pili subunits"/>
    <property type="match status" value="1"/>
</dbReference>
<sequence>MVNPKVLKKKRFVNKSVTNRVFAKKRFTNKEFTNKGFTLVEMIVVVSIFAILLGILIPSLNSLIDYRATRAAKSIKTSFERLRTEAESQLVAEMKLEKKSDGYYISYCIYKGKKSGMVWTDKQKIAPAKTKIEYKLDDLYQKGEINGRSYQEIKEGETHALLFTIDRNKGGFRALQKKQVTTGEVESFLENNADFTYPDLKSNNVEAVCCYIQVSGRVKKSIITLHQKTGKVTMSTTI</sequence>
<name>A0A6N7XWM9_9FIRM</name>
<evidence type="ECO:0000256" key="1">
    <source>
        <dbReference type="SAM" id="Phobius"/>
    </source>
</evidence>
<keyword evidence="1" id="KW-0812">Transmembrane</keyword>